<name>A0ABD2AHF9_VESSQ</name>
<gene>
    <name evidence="2" type="ORF">V1478_010313</name>
</gene>
<evidence type="ECO:0000313" key="3">
    <source>
        <dbReference type="Proteomes" id="UP001607302"/>
    </source>
</evidence>
<reference evidence="2 3" key="1">
    <citation type="journal article" date="2024" name="Ann. Entomol. Soc. Am.">
        <title>Genomic analyses of the southern and eastern yellowjacket wasps (Hymenoptera: Vespidae) reveal evolutionary signatures of social life.</title>
        <authorList>
            <person name="Catto M.A."/>
            <person name="Caine P.B."/>
            <person name="Orr S.E."/>
            <person name="Hunt B.G."/>
            <person name="Goodisman M.A.D."/>
        </authorList>
    </citation>
    <scope>NUCLEOTIDE SEQUENCE [LARGE SCALE GENOMIC DNA]</scope>
    <source>
        <strain evidence="2">233</strain>
        <tissue evidence="2">Head and thorax</tissue>
    </source>
</reference>
<keyword evidence="3" id="KW-1185">Reference proteome</keyword>
<protein>
    <submittedName>
        <fullName evidence="2">Uncharacterized protein</fullName>
    </submittedName>
</protein>
<dbReference type="AlphaFoldDB" id="A0ABD2AHF9"/>
<dbReference type="EMBL" id="JAUDFV010000147">
    <property type="protein sequence ID" value="KAL2720047.1"/>
    <property type="molecule type" value="Genomic_DNA"/>
</dbReference>
<evidence type="ECO:0000313" key="2">
    <source>
        <dbReference type="EMBL" id="KAL2720047.1"/>
    </source>
</evidence>
<evidence type="ECO:0000256" key="1">
    <source>
        <dbReference type="SAM" id="MobiDB-lite"/>
    </source>
</evidence>
<feature type="compositionally biased region" description="Acidic residues" evidence="1">
    <location>
        <begin position="25"/>
        <end position="37"/>
    </location>
</feature>
<sequence>MLGKKDELVQLLLLETAKENKSDNDGADTNDDAEEDAQDRRRQDRVLLFKRSTKQRREYAEEIPTDYGSGEQLLGYRIIFEL</sequence>
<proteinExistence type="predicted"/>
<feature type="region of interest" description="Disordered" evidence="1">
    <location>
        <begin position="17"/>
        <end position="45"/>
    </location>
</feature>
<comment type="caution">
    <text evidence="2">The sequence shown here is derived from an EMBL/GenBank/DDBJ whole genome shotgun (WGS) entry which is preliminary data.</text>
</comment>
<dbReference type="Proteomes" id="UP001607302">
    <property type="component" value="Unassembled WGS sequence"/>
</dbReference>
<accession>A0ABD2AHF9</accession>
<organism evidence="2 3">
    <name type="scientific">Vespula squamosa</name>
    <name type="common">Southern yellow jacket</name>
    <name type="synonym">Wasp</name>
    <dbReference type="NCBI Taxonomy" id="30214"/>
    <lineage>
        <taxon>Eukaryota</taxon>
        <taxon>Metazoa</taxon>
        <taxon>Ecdysozoa</taxon>
        <taxon>Arthropoda</taxon>
        <taxon>Hexapoda</taxon>
        <taxon>Insecta</taxon>
        <taxon>Pterygota</taxon>
        <taxon>Neoptera</taxon>
        <taxon>Endopterygota</taxon>
        <taxon>Hymenoptera</taxon>
        <taxon>Apocrita</taxon>
        <taxon>Aculeata</taxon>
        <taxon>Vespoidea</taxon>
        <taxon>Vespidae</taxon>
        <taxon>Vespinae</taxon>
        <taxon>Vespula</taxon>
    </lineage>
</organism>